<accession>A0A6C0D2K4</accession>
<evidence type="ECO:0000313" key="2">
    <source>
        <dbReference type="EMBL" id="QHT10747.1"/>
    </source>
</evidence>
<proteinExistence type="predicted"/>
<protein>
    <submittedName>
        <fullName evidence="2">Uncharacterized protein</fullName>
    </submittedName>
</protein>
<reference evidence="2" key="1">
    <citation type="journal article" date="2020" name="Nature">
        <title>Giant virus diversity and host interactions through global metagenomics.</title>
        <authorList>
            <person name="Schulz F."/>
            <person name="Roux S."/>
            <person name="Paez-Espino D."/>
            <person name="Jungbluth S."/>
            <person name="Walsh D.A."/>
            <person name="Denef V.J."/>
            <person name="McMahon K.D."/>
            <person name="Konstantinidis K.T."/>
            <person name="Eloe-Fadrosh E.A."/>
            <person name="Kyrpides N.C."/>
            <person name="Woyke T."/>
        </authorList>
    </citation>
    <scope>NUCLEOTIDE SEQUENCE</scope>
    <source>
        <strain evidence="2">GVMAG-M-3300023174-107</strain>
    </source>
</reference>
<evidence type="ECO:0000256" key="1">
    <source>
        <dbReference type="SAM" id="Phobius"/>
    </source>
</evidence>
<organism evidence="2">
    <name type="scientific">viral metagenome</name>
    <dbReference type="NCBI Taxonomy" id="1070528"/>
    <lineage>
        <taxon>unclassified sequences</taxon>
        <taxon>metagenomes</taxon>
        <taxon>organismal metagenomes</taxon>
    </lineage>
</organism>
<sequence length="247" mass="27744">MSNSKKTVKSEFSNMYGNGKNLNVGKNKSTNELLNNIKNSDLNKNLNLNTNIGSDQNETQRIERKTSLTIPEIANIGMSSAQSPFKFLYIIIILIIVMIIGLLFYYKDLFMHYFNMLFSNTPTPEVKHTNEENPTKSDITHEKVEVTHAKVESTSAKIDDLDKKVDKLIESKTCSNSPSTPSTINTLNEKINNVSPYKEANVTADGFCYIGYDNGQRECVDVYAGDVCMSGEIFPSLDICINPKMRK</sequence>
<keyword evidence="1" id="KW-0472">Membrane</keyword>
<feature type="transmembrane region" description="Helical" evidence="1">
    <location>
        <begin position="87"/>
        <end position="106"/>
    </location>
</feature>
<dbReference type="EMBL" id="MN739526">
    <property type="protein sequence ID" value="QHT10747.1"/>
    <property type="molecule type" value="Genomic_DNA"/>
</dbReference>
<name>A0A6C0D2K4_9ZZZZ</name>
<dbReference type="AlphaFoldDB" id="A0A6C0D2K4"/>
<keyword evidence="1" id="KW-1133">Transmembrane helix</keyword>
<keyword evidence="1" id="KW-0812">Transmembrane</keyword>